<dbReference type="RefSeq" id="WP_345098529.1">
    <property type="nucleotide sequence ID" value="NZ_BAABGS010000017.1"/>
</dbReference>
<dbReference type="Pfam" id="PF05065">
    <property type="entry name" value="Phage_capsid"/>
    <property type="match status" value="1"/>
</dbReference>
<sequence>MPLLMTEAAKLAEDDRQRGIIEELLDKDEFFALVPFVKAKDDVFSYTREKSLPNAGWIDPYDDIEESTGEVENVSTRLKILAGQFDIANFISEVKSEMYDQIAVQAKFKIKAVGRDFKNCLINGDESVNPKTFDGLKKLTVPEQTISAGANGNALSFAMLDELKDAVPLGADFLMMRSEMWRVIRELARLQGGNTAEHIMVENFGMPMRFYDGMPVIINDYISKDEIQGSSDKTTSIYAVRANEVDGFHGLWAGDAAGIRLEEVGLNFNKDSTRWRVKWYCGAALRATHAVARLKGVLVP</sequence>
<reference evidence="3" key="1">
    <citation type="journal article" date="2019" name="Int. J. Syst. Evol. Microbiol.">
        <title>The Global Catalogue of Microorganisms (GCM) 10K type strain sequencing project: providing services to taxonomists for standard genome sequencing and annotation.</title>
        <authorList>
            <consortium name="The Broad Institute Genomics Platform"/>
            <consortium name="The Broad Institute Genome Sequencing Center for Infectious Disease"/>
            <person name="Wu L."/>
            <person name="Ma J."/>
        </authorList>
    </citation>
    <scope>NUCLEOTIDE SEQUENCE [LARGE SCALE GENOMIC DNA]</scope>
    <source>
        <strain evidence="3">KCTC 23707</strain>
    </source>
</reference>
<organism evidence="2 3">
    <name type="scientific">Chelativorans composti</name>
    <dbReference type="NCBI Taxonomy" id="768533"/>
    <lineage>
        <taxon>Bacteria</taxon>
        <taxon>Pseudomonadati</taxon>
        <taxon>Pseudomonadota</taxon>
        <taxon>Alphaproteobacteria</taxon>
        <taxon>Hyphomicrobiales</taxon>
        <taxon>Phyllobacteriaceae</taxon>
        <taxon>Chelativorans</taxon>
    </lineage>
</organism>
<feature type="domain" description="Phage capsid-like C-terminal" evidence="1">
    <location>
        <begin position="11"/>
        <end position="295"/>
    </location>
</feature>
<protein>
    <submittedName>
        <fullName evidence="2">Major capsid protein</fullName>
    </submittedName>
</protein>
<dbReference type="NCBIfam" id="NF045672">
    <property type="entry name" value="MCP_gp7_epsi_15"/>
    <property type="match status" value="1"/>
</dbReference>
<dbReference type="InterPro" id="IPR054612">
    <property type="entry name" value="Phage_capsid-like_C"/>
</dbReference>
<name>A0ABW5DM70_9HYPH</name>
<accession>A0ABW5DM70</accession>
<evidence type="ECO:0000259" key="1">
    <source>
        <dbReference type="Pfam" id="PF05065"/>
    </source>
</evidence>
<dbReference type="EMBL" id="JBHUIR010000059">
    <property type="protein sequence ID" value="MFD2261076.1"/>
    <property type="molecule type" value="Genomic_DNA"/>
</dbReference>
<evidence type="ECO:0000313" key="2">
    <source>
        <dbReference type="EMBL" id="MFD2261076.1"/>
    </source>
</evidence>
<gene>
    <name evidence="2" type="ORF">ACFSMZ_15105</name>
</gene>
<proteinExistence type="predicted"/>
<dbReference type="Proteomes" id="UP001597373">
    <property type="component" value="Unassembled WGS sequence"/>
</dbReference>
<dbReference type="SUPFAM" id="SSF56563">
    <property type="entry name" value="Major capsid protein gp5"/>
    <property type="match status" value="1"/>
</dbReference>
<comment type="caution">
    <text evidence="2">The sequence shown here is derived from an EMBL/GenBank/DDBJ whole genome shotgun (WGS) entry which is preliminary data.</text>
</comment>
<evidence type="ECO:0000313" key="3">
    <source>
        <dbReference type="Proteomes" id="UP001597373"/>
    </source>
</evidence>
<keyword evidence="3" id="KW-1185">Reference proteome</keyword>
<dbReference type="InterPro" id="IPR048813">
    <property type="entry name" value="GP7-like"/>
</dbReference>